<dbReference type="CDD" id="cd06225">
    <property type="entry name" value="HAMP"/>
    <property type="match status" value="1"/>
</dbReference>
<evidence type="ECO:0000259" key="13">
    <source>
        <dbReference type="PROSITE" id="PS50885"/>
    </source>
</evidence>
<evidence type="ECO:0000256" key="1">
    <source>
        <dbReference type="ARBA" id="ARBA00004429"/>
    </source>
</evidence>
<comment type="similarity">
    <text evidence="9">Belongs to the methyl-accepting chemotaxis (MCP) protein family.</text>
</comment>
<evidence type="ECO:0000256" key="4">
    <source>
        <dbReference type="ARBA" id="ARBA00022500"/>
    </source>
</evidence>
<dbReference type="GO" id="GO:0007165">
    <property type="term" value="P:signal transduction"/>
    <property type="evidence" value="ECO:0007669"/>
    <property type="project" value="UniProtKB-KW"/>
</dbReference>
<organism evidence="15 17">
    <name type="scientific">Kosakonia oryzae</name>
    <dbReference type="NCBI Taxonomy" id="497725"/>
    <lineage>
        <taxon>Bacteria</taxon>
        <taxon>Pseudomonadati</taxon>
        <taxon>Pseudomonadota</taxon>
        <taxon>Gammaproteobacteria</taxon>
        <taxon>Enterobacterales</taxon>
        <taxon>Enterobacteriaceae</taxon>
        <taxon>Kosakonia</taxon>
    </lineage>
</organism>
<evidence type="ECO:0000256" key="3">
    <source>
        <dbReference type="ARBA" id="ARBA00022481"/>
    </source>
</evidence>
<dbReference type="Gene3D" id="3.30.450.20">
    <property type="entry name" value="PAS domain"/>
    <property type="match status" value="2"/>
</dbReference>
<evidence type="ECO:0000256" key="2">
    <source>
        <dbReference type="ARBA" id="ARBA00022475"/>
    </source>
</evidence>
<keyword evidence="6 11" id="KW-1133">Transmembrane helix</keyword>
<proteinExistence type="inferred from homology"/>
<dbReference type="AlphaFoldDB" id="A0AA94KNK4"/>
<keyword evidence="16" id="KW-1185">Reference proteome</keyword>
<dbReference type="FunFam" id="1.10.287.950:FF:000001">
    <property type="entry name" value="Methyl-accepting chemotaxis sensory transducer"/>
    <property type="match status" value="1"/>
</dbReference>
<name>A0AA94KNK4_9ENTR</name>
<sequence>MLSSFRNRILFIVVAILVLSLSLNTAINYFISNNATTKSINSTLTSLAESNTTTIEQWVTTRIAQISNLTPYVYHPDPVALLKQAAAAGNFLNVDIAFTDKHVLSSDPSGIPEGYDPTSRPWYIEANNARTTIITEPYQDISSRRLTMTIATPAFNNNVLQAVIEGDIAMDEIIKNVRAIHPTPHSFGMLIDSQGQIIAHPNDDLTMKPLSSVSPKLNLSQLLASATPVEATVSGADAYLLARPIKGTAWYIVVAIDKNEVRSGMNTLLQTSAISLLVLICLSVLTVGYITQKSVAPLIKIREAMDEFFSSDKGDLTQRLPVHGKDEIAQIAIAFNGFTDKLVEAMTSIRNNSGLVRTAAIEMSSRNDDLALRTEESAASLQQTSVSLEEISANVAHSSATSREANMAAVDAASDAQQGIDSVHYLIKTMKEIEAASSQISVITSVINGIAFQTNILALNASVEAARAGEQGRGFAVVANEVRQLASRSAEAAKEISNLIDTTVSSVASGVQQVDNTSTTMQKIVGSVSSVTTMIAEISLATEEQTKGINEISKAVTQLETTVQRNVQLTEESKSTASGLLQQANELMDAIRRYKM</sequence>
<keyword evidence="2" id="KW-1003">Cell membrane</keyword>
<dbReference type="Pfam" id="PF00015">
    <property type="entry name" value="MCPsignal"/>
    <property type="match status" value="1"/>
</dbReference>
<accession>A0AA94KNK4</accession>
<dbReference type="Proteomes" id="UP000182314">
    <property type="component" value="Unassembled WGS sequence"/>
</dbReference>
<evidence type="ECO:0000256" key="7">
    <source>
        <dbReference type="ARBA" id="ARBA00023136"/>
    </source>
</evidence>
<dbReference type="EMBL" id="CP014007">
    <property type="protein sequence ID" value="ANI84361.1"/>
    <property type="molecule type" value="Genomic_DNA"/>
</dbReference>
<keyword evidence="3" id="KW-0488">Methylation</keyword>
<dbReference type="GO" id="GO:0005886">
    <property type="term" value="C:plasma membrane"/>
    <property type="evidence" value="ECO:0007669"/>
    <property type="project" value="UniProtKB-SubCell"/>
</dbReference>
<evidence type="ECO:0000313" key="17">
    <source>
        <dbReference type="Proteomes" id="UP000182314"/>
    </source>
</evidence>
<evidence type="ECO:0000256" key="6">
    <source>
        <dbReference type="ARBA" id="ARBA00022989"/>
    </source>
</evidence>
<dbReference type="CDD" id="cd11386">
    <property type="entry name" value="MCP_signal"/>
    <property type="match status" value="1"/>
</dbReference>
<evidence type="ECO:0000259" key="12">
    <source>
        <dbReference type="PROSITE" id="PS50111"/>
    </source>
</evidence>
<gene>
    <name evidence="14" type="ORF">AWR26_20185</name>
    <name evidence="15" type="ORF">SAMN05216286_0174</name>
</gene>
<dbReference type="PROSITE" id="PS50885">
    <property type="entry name" value="HAMP"/>
    <property type="match status" value="1"/>
</dbReference>
<dbReference type="PROSITE" id="PS50111">
    <property type="entry name" value="CHEMOTAXIS_TRANSDUC_2"/>
    <property type="match status" value="1"/>
</dbReference>
<dbReference type="SUPFAM" id="SSF58104">
    <property type="entry name" value="Methyl-accepting chemotaxis protein (MCP) signaling domain"/>
    <property type="match status" value="1"/>
</dbReference>
<dbReference type="GO" id="GO:0004888">
    <property type="term" value="F:transmembrane signaling receptor activity"/>
    <property type="evidence" value="ECO:0007669"/>
    <property type="project" value="InterPro"/>
</dbReference>
<protein>
    <submittedName>
        <fullName evidence="14">HAMP domain-containing protein</fullName>
    </submittedName>
    <submittedName>
        <fullName evidence="15">Methyl-accepting chemotaxis protein</fullName>
    </submittedName>
</protein>
<feature type="transmembrane region" description="Helical" evidence="11">
    <location>
        <begin position="268"/>
        <end position="290"/>
    </location>
</feature>
<dbReference type="PANTHER" id="PTHR43531:SF16">
    <property type="entry name" value="METHYL-ACCEPTING CHEMOTAXIS PROTEIN II"/>
    <property type="match status" value="1"/>
</dbReference>
<dbReference type="EMBL" id="FOKO01000001">
    <property type="protein sequence ID" value="SFB67237.1"/>
    <property type="molecule type" value="Genomic_DNA"/>
</dbReference>
<reference evidence="14 16" key="2">
    <citation type="submission" date="2021-03" db="EMBL/GenBank/DDBJ databases">
        <authorList>
            <person name="Li Y."/>
            <person name="Li S."/>
            <person name="Chen M."/>
            <person name="Peng G."/>
            <person name="Tan Z."/>
            <person name="An Q."/>
        </authorList>
    </citation>
    <scope>NUCLEOTIDE SEQUENCE [LARGE SCALE GENOMIC DNA]</scope>
    <source>
        <strain evidence="14 16">Ola 51</strain>
    </source>
</reference>
<keyword evidence="8 10" id="KW-0807">Transducer</keyword>
<dbReference type="Pfam" id="PF00672">
    <property type="entry name" value="HAMP"/>
    <property type="match status" value="1"/>
</dbReference>
<evidence type="ECO:0000256" key="10">
    <source>
        <dbReference type="PROSITE-ProRule" id="PRU00284"/>
    </source>
</evidence>
<evidence type="ECO:0000313" key="15">
    <source>
        <dbReference type="EMBL" id="SFB67237.1"/>
    </source>
</evidence>
<evidence type="ECO:0000313" key="16">
    <source>
        <dbReference type="Proteomes" id="UP000078227"/>
    </source>
</evidence>
<feature type="domain" description="HAMP" evidence="13">
    <location>
        <begin position="292"/>
        <end position="347"/>
    </location>
</feature>
<evidence type="ECO:0000256" key="8">
    <source>
        <dbReference type="ARBA" id="ARBA00023224"/>
    </source>
</evidence>
<dbReference type="PRINTS" id="PR00260">
    <property type="entry name" value="CHEMTRNSDUCR"/>
</dbReference>
<dbReference type="InterPro" id="IPR004089">
    <property type="entry name" value="MCPsignal_dom"/>
</dbReference>
<evidence type="ECO:0000313" key="14">
    <source>
        <dbReference type="EMBL" id="ANI84361.1"/>
    </source>
</evidence>
<keyword evidence="5 11" id="KW-0812">Transmembrane</keyword>
<dbReference type="PANTHER" id="PTHR43531">
    <property type="entry name" value="PROTEIN ICFG"/>
    <property type="match status" value="1"/>
</dbReference>
<dbReference type="SMART" id="SM00304">
    <property type="entry name" value="HAMP"/>
    <property type="match status" value="1"/>
</dbReference>
<dbReference type="GO" id="GO:0006935">
    <property type="term" value="P:chemotaxis"/>
    <property type="evidence" value="ECO:0007669"/>
    <property type="project" value="UniProtKB-KW"/>
</dbReference>
<dbReference type="InterPro" id="IPR029151">
    <property type="entry name" value="Sensor-like_sf"/>
</dbReference>
<keyword evidence="7 11" id="KW-0472">Membrane</keyword>
<dbReference type="InterPro" id="IPR004090">
    <property type="entry name" value="Chemotax_Me-accpt_rcpt"/>
</dbReference>
<dbReference type="InterPro" id="IPR051310">
    <property type="entry name" value="MCP_chemotaxis"/>
</dbReference>
<dbReference type="InterPro" id="IPR003660">
    <property type="entry name" value="HAMP_dom"/>
</dbReference>
<evidence type="ECO:0000256" key="9">
    <source>
        <dbReference type="ARBA" id="ARBA00029447"/>
    </source>
</evidence>
<reference evidence="15 17" key="1">
    <citation type="submission" date="2016-10" db="EMBL/GenBank/DDBJ databases">
        <authorList>
            <person name="Varghese N."/>
            <person name="Submissions S."/>
        </authorList>
    </citation>
    <scope>NUCLEOTIDE SEQUENCE [LARGE SCALE GENOMIC DNA]</scope>
    <source>
        <strain evidence="15 17">CGMCC 1.7012</strain>
    </source>
</reference>
<evidence type="ECO:0000256" key="5">
    <source>
        <dbReference type="ARBA" id="ARBA00022692"/>
    </source>
</evidence>
<dbReference type="CDD" id="cd12913">
    <property type="entry name" value="PDC1_MCP_like"/>
    <property type="match status" value="1"/>
</dbReference>
<comment type="subcellular location">
    <subcellularLocation>
        <location evidence="1">Cell inner membrane</location>
        <topology evidence="1">Multi-pass membrane protein</topology>
    </subcellularLocation>
</comment>
<dbReference type="InterPro" id="IPR033479">
    <property type="entry name" value="dCache_1"/>
</dbReference>
<dbReference type="Gene3D" id="1.10.287.950">
    <property type="entry name" value="Methyl-accepting chemotaxis protein"/>
    <property type="match status" value="1"/>
</dbReference>
<dbReference type="SUPFAM" id="SSF103190">
    <property type="entry name" value="Sensory domain-like"/>
    <property type="match status" value="1"/>
</dbReference>
<dbReference type="Pfam" id="PF02743">
    <property type="entry name" value="dCache_1"/>
    <property type="match status" value="1"/>
</dbReference>
<feature type="domain" description="Methyl-accepting transducer" evidence="12">
    <location>
        <begin position="352"/>
        <end position="581"/>
    </location>
</feature>
<evidence type="ECO:0000256" key="11">
    <source>
        <dbReference type="SAM" id="Phobius"/>
    </source>
</evidence>
<dbReference type="KEGG" id="kor:AWR26_20185"/>
<keyword evidence="4" id="KW-0145">Chemotaxis</keyword>
<dbReference type="CDD" id="cd12912">
    <property type="entry name" value="PDC2_MCP_like"/>
    <property type="match status" value="1"/>
</dbReference>
<dbReference type="RefSeq" id="WP_064568330.1">
    <property type="nucleotide sequence ID" value="NZ_CP014007.2"/>
</dbReference>
<dbReference type="SMART" id="SM00283">
    <property type="entry name" value="MA"/>
    <property type="match status" value="1"/>
</dbReference>
<dbReference type="Proteomes" id="UP000078227">
    <property type="component" value="Chromosome"/>
</dbReference>